<protein>
    <recommendedName>
        <fullName evidence="6">Bifunctional diguanylate cyclase/phosphodiesterase</fullName>
    </recommendedName>
</protein>
<feature type="domain" description="EAL" evidence="2">
    <location>
        <begin position="270"/>
        <end position="524"/>
    </location>
</feature>
<dbReference type="Pfam" id="PF00563">
    <property type="entry name" value="EAL"/>
    <property type="match status" value="1"/>
</dbReference>
<keyword evidence="1" id="KW-0812">Transmembrane</keyword>
<dbReference type="InterPro" id="IPR050706">
    <property type="entry name" value="Cyclic-di-GMP_PDE-like"/>
</dbReference>
<gene>
    <name evidence="4" type="ORF">SD1D_0976</name>
</gene>
<proteinExistence type="predicted"/>
<dbReference type="InterPro" id="IPR001633">
    <property type="entry name" value="EAL_dom"/>
</dbReference>
<evidence type="ECO:0008006" key="6">
    <source>
        <dbReference type="Google" id="ProtNLM"/>
    </source>
</evidence>
<dbReference type="CDD" id="cd01949">
    <property type="entry name" value="GGDEF"/>
    <property type="match status" value="1"/>
</dbReference>
<feature type="transmembrane region" description="Helical" evidence="1">
    <location>
        <begin position="53"/>
        <end position="72"/>
    </location>
</feature>
<keyword evidence="1" id="KW-1133">Transmembrane helix</keyword>
<dbReference type="SUPFAM" id="SSF141868">
    <property type="entry name" value="EAL domain-like"/>
    <property type="match status" value="1"/>
</dbReference>
<dbReference type="InterPro" id="IPR043128">
    <property type="entry name" value="Rev_trsase/Diguanyl_cyclase"/>
</dbReference>
<dbReference type="PROSITE" id="PS50883">
    <property type="entry name" value="EAL"/>
    <property type="match status" value="1"/>
</dbReference>
<evidence type="ECO:0000259" key="3">
    <source>
        <dbReference type="PROSITE" id="PS50887"/>
    </source>
</evidence>
<dbReference type="GO" id="GO:0071111">
    <property type="term" value="F:cyclic-guanylate-specific phosphodiesterase activity"/>
    <property type="evidence" value="ECO:0007669"/>
    <property type="project" value="InterPro"/>
</dbReference>
<dbReference type="SMART" id="SM00267">
    <property type="entry name" value="GGDEF"/>
    <property type="match status" value="1"/>
</dbReference>
<keyword evidence="1" id="KW-0472">Membrane</keyword>
<reference evidence="5" key="1">
    <citation type="submission" date="2015-09" db="EMBL/GenBank/DDBJ databases">
        <authorList>
            <person name="Wibberg D."/>
        </authorList>
    </citation>
    <scope>NUCLEOTIDE SEQUENCE [LARGE SCALE GENOMIC DNA]</scope>
    <source>
        <strain evidence="5">SD1D</strain>
    </source>
</reference>
<name>A0A0K8J5A1_9FIRM</name>
<organism evidence="4 5">
    <name type="scientific">Herbinix luporum</name>
    <dbReference type="NCBI Taxonomy" id="1679721"/>
    <lineage>
        <taxon>Bacteria</taxon>
        <taxon>Bacillati</taxon>
        <taxon>Bacillota</taxon>
        <taxon>Clostridia</taxon>
        <taxon>Lachnospirales</taxon>
        <taxon>Lachnospiraceae</taxon>
        <taxon>Herbinix</taxon>
    </lineage>
</organism>
<dbReference type="OrthoDB" id="9805474at2"/>
<dbReference type="KEGG" id="hsd:SD1D_0976"/>
<dbReference type="PANTHER" id="PTHR33121:SF71">
    <property type="entry name" value="OXYGEN SENSOR PROTEIN DOSP"/>
    <property type="match status" value="1"/>
</dbReference>
<evidence type="ECO:0000256" key="1">
    <source>
        <dbReference type="SAM" id="Phobius"/>
    </source>
</evidence>
<dbReference type="Gene3D" id="3.20.20.450">
    <property type="entry name" value="EAL domain"/>
    <property type="match status" value="1"/>
</dbReference>
<dbReference type="InterPro" id="IPR029787">
    <property type="entry name" value="Nucleotide_cyclase"/>
</dbReference>
<evidence type="ECO:0000313" key="5">
    <source>
        <dbReference type="Proteomes" id="UP000196053"/>
    </source>
</evidence>
<dbReference type="SUPFAM" id="SSF55073">
    <property type="entry name" value="Nucleotide cyclase"/>
    <property type="match status" value="1"/>
</dbReference>
<dbReference type="Proteomes" id="UP000196053">
    <property type="component" value="Chromosome I"/>
</dbReference>
<dbReference type="Pfam" id="PF00990">
    <property type="entry name" value="GGDEF"/>
    <property type="match status" value="1"/>
</dbReference>
<dbReference type="NCBIfam" id="TIGR00254">
    <property type="entry name" value="GGDEF"/>
    <property type="match status" value="1"/>
</dbReference>
<dbReference type="AlphaFoldDB" id="A0A0K8J5A1"/>
<keyword evidence="5" id="KW-1185">Reference proteome</keyword>
<evidence type="ECO:0000313" key="4">
    <source>
        <dbReference type="EMBL" id="CUH92523.1"/>
    </source>
</evidence>
<feature type="transmembrane region" description="Helical" evidence="1">
    <location>
        <begin position="24"/>
        <end position="47"/>
    </location>
</feature>
<dbReference type="CDD" id="cd01948">
    <property type="entry name" value="EAL"/>
    <property type="match status" value="1"/>
</dbReference>
<dbReference type="PANTHER" id="PTHR33121">
    <property type="entry name" value="CYCLIC DI-GMP PHOSPHODIESTERASE PDEF"/>
    <property type="match status" value="1"/>
</dbReference>
<sequence>MIRKYIEKQNNIPKSPNLIINKPILWIGHFVCFFILIISSVSYALLYKEEHKWLFIIPASSLIIFLISVWYMKMLKKQINDIHNYSIWCKDNEKILHQLLYYDNLTGLPNRKMLLDEMNRMIEEDKNIKFYLIYFDIDDFKRINETAGYFVGDEILRQVSCRWNSITRDKDLLGRLSGDEFSLLIKGDLDRDRLLEYLEKFRGILSEPISLFGKDYLISASFGIAEYPCDGKDGVEILKSADIAMSMAKKSGKNFIQFYTYEMQLEILKRLQIENGLLYSVKNNELYMVYQPMYHCETKALRGFEALARWKYPGIGFVGPSQFIPIAEETGIIVDIGKWIIHEVLTKFMELQRRYQFSTIVSINISVVQMIDSSFVSMIKDVIKETGFDSKYLELEITESVLISYPEQIIDIIKQLRALGIRVALDDFGTGYASLSYLQMLPINVLKIDKSFIDKINIEDSMNQIVEHIINLAHRLGIEVVAEGVEKEEQLNFLLQHGCDYIQGHLLSAPLEDELIINQFLSLQNN</sequence>
<dbReference type="InterPro" id="IPR000160">
    <property type="entry name" value="GGDEF_dom"/>
</dbReference>
<dbReference type="InterPro" id="IPR035919">
    <property type="entry name" value="EAL_sf"/>
</dbReference>
<dbReference type="PROSITE" id="PS50887">
    <property type="entry name" value="GGDEF"/>
    <property type="match status" value="1"/>
</dbReference>
<accession>A0A0K8J5A1</accession>
<evidence type="ECO:0000259" key="2">
    <source>
        <dbReference type="PROSITE" id="PS50883"/>
    </source>
</evidence>
<dbReference type="EMBL" id="LN879430">
    <property type="protein sequence ID" value="CUH92523.1"/>
    <property type="molecule type" value="Genomic_DNA"/>
</dbReference>
<feature type="domain" description="GGDEF" evidence="3">
    <location>
        <begin position="128"/>
        <end position="261"/>
    </location>
</feature>
<dbReference type="Gene3D" id="3.30.70.270">
    <property type="match status" value="1"/>
</dbReference>
<dbReference type="SMART" id="SM00052">
    <property type="entry name" value="EAL"/>
    <property type="match status" value="1"/>
</dbReference>